<sequence length="372" mass="42245">MHSRNKLTLISLFLMLFGLFFLLACSDSESRSKDDLPNQESNNESKFIKIDQSKETLQKVVGWLDNEELLVHLGDQNGQQLIQLNIKTGERTVLYTTKSHILTVNLNNQLDKIVIQEGSDQLAELVIVNLSGDELNRKQIDYNGYLTVNWNPVETHLLFLSYYQVNQNTSAEQPKVIVWNLENDSFQELPIQSVEPKWYSSNLYLYIDELTDQLFIGDIRTAESTDRISTETIGFYLNQDTIISFLPSDINDHEVHLMKDYPLLVHKGTITIPKVSMGGKVQEPYLSQSNRNGKIVGNIPDKSTDLNQNLGSFTLCVLDFENSQLQPITSLPENAPISLSPNERYVLYGWQFENIIDLEGNASVHSLISGSI</sequence>
<organism evidence="2 3">
    <name type="scientific">Marinilactibacillus psychrotolerans 42ea</name>
    <dbReference type="NCBI Taxonomy" id="1255609"/>
    <lineage>
        <taxon>Bacteria</taxon>
        <taxon>Bacillati</taxon>
        <taxon>Bacillota</taxon>
        <taxon>Bacilli</taxon>
        <taxon>Lactobacillales</taxon>
        <taxon>Carnobacteriaceae</taxon>
        <taxon>Marinilactibacillus</taxon>
    </lineage>
</organism>
<dbReference type="SUPFAM" id="SSF82171">
    <property type="entry name" value="DPP6 N-terminal domain-like"/>
    <property type="match status" value="1"/>
</dbReference>
<dbReference type="InterPro" id="IPR048421">
    <property type="entry name" value="YqgU_beta-prop"/>
</dbReference>
<gene>
    <name evidence="2" type="ORF">FM115_09385</name>
</gene>
<feature type="domain" description="YqgU-like 6-bladed beta-propeller" evidence="1">
    <location>
        <begin position="85"/>
        <end position="349"/>
    </location>
</feature>
<dbReference type="PROSITE" id="PS51257">
    <property type="entry name" value="PROKAR_LIPOPROTEIN"/>
    <property type="match status" value="1"/>
</dbReference>
<protein>
    <submittedName>
        <fullName evidence="2">Lipoprotein</fullName>
    </submittedName>
</protein>
<dbReference type="AlphaFoldDB" id="A0A1R4KDI5"/>
<keyword evidence="2" id="KW-0449">Lipoprotein</keyword>
<evidence type="ECO:0000259" key="1">
    <source>
        <dbReference type="Pfam" id="PF21101"/>
    </source>
</evidence>
<evidence type="ECO:0000313" key="2">
    <source>
        <dbReference type="EMBL" id="SJN42255.1"/>
    </source>
</evidence>
<evidence type="ECO:0000313" key="3">
    <source>
        <dbReference type="Proteomes" id="UP000195611"/>
    </source>
</evidence>
<accession>A0A1R4KDI5</accession>
<name>A0A1R4KDI5_9LACT</name>
<dbReference type="EMBL" id="FUKW01000132">
    <property type="protein sequence ID" value="SJN42255.1"/>
    <property type="molecule type" value="Genomic_DNA"/>
</dbReference>
<proteinExistence type="predicted"/>
<dbReference type="RefSeq" id="WP_087059586.1">
    <property type="nucleotide sequence ID" value="NZ_FUKW01000132.1"/>
</dbReference>
<dbReference type="Pfam" id="PF21101">
    <property type="entry name" value="YqgU"/>
    <property type="match status" value="1"/>
</dbReference>
<reference evidence="2 3" key="1">
    <citation type="submission" date="2017-02" db="EMBL/GenBank/DDBJ databases">
        <authorList>
            <person name="Peterson S.W."/>
        </authorList>
    </citation>
    <scope>NUCLEOTIDE SEQUENCE [LARGE SCALE GENOMIC DNA]</scope>
    <source>
        <strain evidence="2 3">42ea</strain>
    </source>
</reference>
<dbReference type="Proteomes" id="UP000195611">
    <property type="component" value="Unassembled WGS sequence"/>
</dbReference>